<dbReference type="GO" id="GO:0006950">
    <property type="term" value="P:response to stress"/>
    <property type="evidence" value="ECO:0007669"/>
    <property type="project" value="TreeGrafter"/>
</dbReference>
<keyword evidence="2" id="KW-0238">DNA-binding</keyword>
<accession>A0A5Q0QFR1</accession>
<keyword evidence="3" id="KW-0804">Transcription</keyword>
<evidence type="ECO:0000256" key="2">
    <source>
        <dbReference type="ARBA" id="ARBA00023125"/>
    </source>
</evidence>
<dbReference type="InterPro" id="IPR039422">
    <property type="entry name" value="MarR/SlyA-like"/>
</dbReference>
<dbReference type="AlphaFoldDB" id="A0A5Q0QFR1"/>
<dbReference type="PANTHER" id="PTHR33164">
    <property type="entry name" value="TRANSCRIPTIONAL REGULATOR, MARR FAMILY"/>
    <property type="match status" value="1"/>
</dbReference>
<name>A0A5Q0QFR1_9SPHI</name>
<reference evidence="5 6" key="1">
    <citation type="submission" date="2019-10" db="EMBL/GenBank/DDBJ databases">
        <authorList>
            <person name="Dong K."/>
        </authorList>
    </citation>
    <scope>NUCLEOTIDE SEQUENCE [LARGE SCALE GENOMIC DNA]</scope>
    <source>
        <strain evidence="6">dk4302</strain>
    </source>
</reference>
<gene>
    <name evidence="5" type="ORF">GFH32_10160</name>
</gene>
<evidence type="ECO:0000256" key="3">
    <source>
        <dbReference type="ARBA" id="ARBA00023163"/>
    </source>
</evidence>
<sequence length="148" mass="17244">MKEMNEDVAIVRNLISDIIALRVSIKQFYYQKIKELQLDLTYEMIQVLAVLWRRKELNQQEIAEAVQKSKASITPLIDNLCKRDLVMRVADPNDRRNNRIVVTKKGFAYQEQLVPVQAELYERIIKVCDKQAVIQLQDQLQKLTGAIS</sequence>
<dbReference type="EMBL" id="CP045652">
    <property type="protein sequence ID" value="QGA26668.1"/>
    <property type="molecule type" value="Genomic_DNA"/>
</dbReference>
<dbReference type="GO" id="GO:0003677">
    <property type="term" value="F:DNA binding"/>
    <property type="evidence" value="ECO:0007669"/>
    <property type="project" value="UniProtKB-KW"/>
</dbReference>
<evidence type="ECO:0000313" key="6">
    <source>
        <dbReference type="Proteomes" id="UP000326921"/>
    </source>
</evidence>
<evidence type="ECO:0000313" key="5">
    <source>
        <dbReference type="EMBL" id="QGA26668.1"/>
    </source>
</evidence>
<keyword evidence="6" id="KW-1185">Reference proteome</keyword>
<dbReference type="InterPro" id="IPR036388">
    <property type="entry name" value="WH-like_DNA-bd_sf"/>
</dbReference>
<dbReference type="InterPro" id="IPR000835">
    <property type="entry name" value="HTH_MarR-typ"/>
</dbReference>
<evidence type="ECO:0000256" key="1">
    <source>
        <dbReference type="ARBA" id="ARBA00023015"/>
    </source>
</evidence>
<dbReference type="Proteomes" id="UP000326921">
    <property type="component" value="Chromosome"/>
</dbReference>
<protein>
    <submittedName>
        <fullName evidence="5">MarR family transcriptional regulator</fullName>
    </submittedName>
</protein>
<dbReference type="SMART" id="SM00347">
    <property type="entry name" value="HTH_MARR"/>
    <property type="match status" value="1"/>
</dbReference>
<dbReference type="RefSeq" id="WP_153511518.1">
    <property type="nucleotide sequence ID" value="NZ_CP045652.1"/>
</dbReference>
<dbReference type="KEGG" id="sphe:GFH32_10160"/>
<keyword evidence="1" id="KW-0805">Transcription regulation</keyword>
<dbReference type="Gene3D" id="1.10.10.10">
    <property type="entry name" value="Winged helix-like DNA-binding domain superfamily/Winged helix DNA-binding domain"/>
    <property type="match status" value="1"/>
</dbReference>
<dbReference type="SUPFAM" id="SSF46785">
    <property type="entry name" value="Winged helix' DNA-binding domain"/>
    <property type="match status" value="1"/>
</dbReference>
<dbReference type="InterPro" id="IPR036390">
    <property type="entry name" value="WH_DNA-bd_sf"/>
</dbReference>
<dbReference type="PROSITE" id="PS50995">
    <property type="entry name" value="HTH_MARR_2"/>
    <property type="match status" value="1"/>
</dbReference>
<evidence type="ECO:0000259" key="4">
    <source>
        <dbReference type="PROSITE" id="PS50995"/>
    </source>
</evidence>
<proteinExistence type="predicted"/>
<dbReference type="PANTHER" id="PTHR33164:SF64">
    <property type="entry name" value="TRANSCRIPTIONAL REGULATOR SLYA"/>
    <property type="match status" value="1"/>
</dbReference>
<organism evidence="5 6">
    <name type="scientific">Sphingobacterium zhuxiongii</name>
    <dbReference type="NCBI Taxonomy" id="2662364"/>
    <lineage>
        <taxon>Bacteria</taxon>
        <taxon>Pseudomonadati</taxon>
        <taxon>Bacteroidota</taxon>
        <taxon>Sphingobacteriia</taxon>
        <taxon>Sphingobacteriales</taxon>
        <taxon>Sphingobacteriaceae</taxon>
        <taxon>Sphingobacterium</taxon>
    </lineage>
</organism>
<dbReference type="PRINTS" id="PR00598">
    <property type="entry name" value="HTHMARR"/>
</dbReference>
<dbReference type="Pfam" id="PF01047">
    <property type="entry name" value="MarR"/>
    <property type="match status" value="1"/>
</dbReference>
<dbReference type="GO" id="GO:0003700">
    <property type="term" value="F:DNA-binding transcription factor activity"/>
    <property type="evidence" value="ECO:0007669"/>
    <property type="project" value="InterPro"/>
</dbReference>
<feature type="domain" description="HTH marR-type" evidence="4">
    <location>
        <begin position="7"/>
        <end position="145"/>
    </location>
</feature>